<proteinExistence type="predicted"/>
<protein>
    <submittedName>
        <fullName evidence="1">Uncharacterized protein</fullName>
    </submittedName>
</protein>
<evidence type="ECO:0000313" key="1">
    <source>
        <dbReference type="EMBL" id="KAJ0111769.1"/>
    </source>
</evidence>
<keyword evidence="2" id="KW-1185">Reference proteome</keyword>
<accession>A0ACC1C810</accession>
<evidence type="ECO:0000313" key="2">
    <source>
        <dbReference type="Proteomes" id="UP001164250"/>
    </source>
</evidence>
<comment type="caution">
    <text evidence="1">The sequence shown here is derived from an EMBL/GenBank/DDBJ whole genome shotgun (WGS) entry which is preliminary data.</text>
</comment>
<organism evidence="1 2">
    <name type="scientific">Pistacia atlantica</name>
    <dbReference type="NCBI Taxonomy" id="434234"/>
    <lineage>
        <taxon>Eukaryota</taxon>
        <taxon>Viridiplantae</taxon>
        <taxon>Streptophyta</taxon>
        <taxon>Embryophyta</taxon>
        <taxon>Tracheophyta</taxon>
        <taxon>Spermatophyta</taxon>
        <taxon>Magnoliopsida</taxon>
        <taxon>eudicotyledons</taxon>
        <taxon>Gunneridae</taxon>
        <taxon>Pentapetalae</taxon>
        <taxon>rosids</taxon>
        <taxon>malvids</taxon>
        <taxon>Sapindales</taxon>
        <taxon>Anacardiaceae</taxon>
        <taxon>Pistacia</taxon>
    </lineage>
</organism>
<dbReference type="Proteomes" id="UP001164250">
    <property type="component" value="Chromosome 1"/>
</dbReference>
<dbReference type="EMBL" id="CM047897">
    <property type="protein sequence ID" value="KAJ0111769.1"/>
    <property type="molecule type" value="Genomic_DNA"/>
</dbReference>
<sequence>MSQADVSYSCGSCGYPLNLSSLNRITSGIGSEYQKSIKKGFISFLSVDLSRFTQVDEAMDMATHLRFVIANKVDMEDPSGDGRTYIMHLPDDCLCHIFQGLRGCSDRVSFGLTCHRWLKIQNLCRRSLEFQCSFSQPSQTTLNINSYHLYRLLTRFQHLGFLSLCGCTELPDSGLNHLQYYGSKLQTIILDCCFRITDNGLSQIGAWCPSITSISLYRCNVTDAGLEILANACSTLMHVNLSYCLQISDCGLKVLSQRCSQLGAVKISCCSGITGVGFRGCSATLAYIDAESCNLRPEGITGIVSGGGLEILNVSSINWLGQGGLAAIGTGYASRLKILNFRMCRSVGDAAIMAIAKGCPLLKEWNLAICHGVGFSGWESIGLNCNNLVKLHVNRCRSLCPRGLDAIKDGCRRLLVLYMNQNPRISTYSIELFKLYRGDVEIKEEEIICVGPDWKDH</sequence>
<name>A0ACC1C810_9ROSI</name>
<reference evidence="2" key="1">
    <citation type="journal article" date="2023" name="G3 (Bethesda)">
        <title>Genome assembly and association tests identify interacting loci associated with vigor, precocity, and sex in interspecific pistachio rootstocks.</title>
        <authorList>
            <person name="Palmer W."/>
            <person name="Jacygrad E."/>
            <person name="Sagayaradj S."/>
            <person name="Cavanaugh K."/>
            <person name="Han R."/>
            <person name="Bertier L."/>
            <person name="Beede B."/>
            <person name="Kafkas S."/>
            <person name="Golino D."/>
            <person name="Preece J."/>
            <person name="Michelmore R."/>
        </authorList>
    </citation>
    <scope>NUCLEOTIDE SEQUENCE [LARGE SCALE GENOMIC DNA]</scope>
</reference>
<gene>
    <name evidence="1" type="ORF">Patl1_03192</name>
</gene>